<dbReference type="HOGENOM" id="CLU_2924000_0_0_1"/>
<gene>
    <name evidence="1" type="ORF">SCLCIDRAFT_1211122</name>
</gene>
<dbReference type="Proteomes" id="UP000053989">
    <property type="component" value="Unassembled WGS sequence"/>
</dbReference>
<dbReference type="InParanoid" id="A0A0C3EEK4"/>
<organism evidence="1 2">
    <name type="scientific">Scleroderma citrinum Foug A</name>
    <dbReference type="NCBI Taxonomy" id="1036808"/>
    <lineage>
        <taxon>Eukaryota</taxon>
        <taxon>Fungi</taxon>
        <taxon>Dikarya</taxon>
        <taxon>Basidiomycota</taxon>
        <taxon>Agaricomycotina</taxon>
        <taxon>Agaricomycetes</taxon>
        <taxon>Agaricomycetidae</taxon>
        <taxon>Boletales</taxon>
        <taxon>Sclerodermatineae</taxon>
        <taxon>Sclerodermataceae</taxon>
        <taxon>Scleroderma</taxon>
    </lineage>
</organism>
<protein>
    <submittedName>
        <fullName evidence="1">Uncharacterized protein</fullName>
    </submittedName>
</protein>
<accession>A0A0C3EEK4</accession>
<proteinExistence type="predicted"/>
<evidence type="ECO:0000313" key="1">
    <source>
        <dbReference type="EMBL" id="KIM66724.1"/>
    </source>
</evidence>
<reference evidence="2" key="2">
    <citation type="submission" date="2015-01" db="EMBL/GenBank/DDBJ databases">
        <title>Evolutionary Origins and Diversification of the Mycorrhizal Mutualists.</title>
        <authorList>
            <consortium name="DOE Joint Genome Institute"/>
            <consortium name="Mycorrhizal Genomics Consortium"/>
            <person name="Kohler A."/>
            <person name="Kuo A."/>
            <person name="Nagy L.G."/>
            <person name="Floudas D."/>
            <person name="Copeland A."/>
            <person name="Barry K.W."/>
            <person name="Cichocki N."/>
            <person name="Veneault-Fourrey C."/>
            <person name="LaButti K."/>
            <person name="Lindquist E.A."/>
            <person name="Lipzen A."/>
            <person name="Lundell T."/>
            <person name="Morin E."/>
            <person name="Murat C."/>
            <person name="Riley R."/>
            <person name="Ohm R."/>
            <person name="Sun H."/>
            <person name="Tunlid A."/>
            <person name="Henrissat B."/>
            <person name="Grigoriev I.V."/>
            <person name="Hibbett D.S."/>
            <person name="Martin F."/>
        </authorList>
    </citation>
    <scope>NUCLEOTIDE SEQUENCE [LARGE SCALE GENOMIC DNA]</scope>
    <source>
        <strain evidence="2">Foug A</strain>
    </source>
</reference>
<sequence>MYRADNVLQVCDRNLWADMAKSKVYVLAAITGEAPEDIRGKLTERSSQVLGGESVPSEVTE</sequence>
<dbReference type="AlphaFoldDB" id="A0A0C3EEK4"/>
<dbReference type="EMBL" id="KN822016">
    <property type="protein sequence ID" value="KIM66724.1"/>
    <property type="molecule type" value="Genomic_DNA"/>
</dbReference>
<keyword evidence="2" id="KW-1185">Reference proteome</keyword>
<name>A0A0C3EEK4_9AGAM</name>
<evidence type="ECO:0000313" key="2">
    <source>
        <dbReference type="Proteomes" id="UP000053989"/>
    </source>
</evidence>
<reference evidence="1 2" key="1">
    <citation type="submission" date="2014-04" db="EMBL/GenBank/DDBJ databases">
        <authorList>
            <consortium name="DOE Joint Genome Institute"/>
            <person name="Kuo A."/>
            <person name="Kohler A."/>
            <person name="Nagy L.G."/>
            <person name="Floudas D."/>
            <person name="Copeland A."/>
            <person name="Barry K.W."/>
            <person name="Cichocki N."/>
            <person name="Veneault-Fourrey C."/>
            <person name="LaButti K."/>
            <person name="Lindquist E.A."/>
            <person name="Lipzen A."/>
            <person name="Lundell T."/>
            <person name="Morin E."/>
            <person name="Murat C."/>
            <person name="Sun H."/>
            <person name="Tunlid A."/>
            <person name="Henrissat B."/>
            <person name="Grigoriev I.V."/>
            <person name="Hibbett D.S."/>
            <person name="Martin F."/>
            <person name="Nordberg H.P."/>
            <person name="Cantor M.N."/>
            <person name="Hua S.X."/>
        </authorList>
    </citation>
    <scope>NUCLEOTIDE SEQUENCE [LARGE SCALE GENOMIC DNA]</scope>
    <source>
        <strain evidence="1 2">Foug A</strain>
    </source>
</reference>